<gene>
    <name evidence="1" type="ORF">ACFODZ_04680</name>
</gene>
<comment type="caution">
    <text evidence="1">The sequence shown here is derived from an EMBL/GenBank/DDBJ whole genome shotgun (WGS) entry which is preliminary data.</text>
</comment>
<accession>A0ABV7J6F0</accession>
<proteinExistence type="predicted"/>
<organism evidence="1 2">
    <name type="scientific">Marinicella sediminis</name>
    <dbReference type="NCBI Taxonomy" id="1792834"/>
    <lineage>
        <taxon>Bacteria</taxon>
        <taxon>Pseudomonadati</taxon>
        <taxon>Pseudomonadota</taxon>
        <taxon>Gammaproteobacteria</taxon>
        <taxon>Lysobacterales</taxon>
        <taxon>Marinicellaceae</taxon>
        <taxon>Marinicella</taxon>
    </lineage>
</organism>
<name>A0ABV7J6F0_9GAMM</name>
<evidence type="ECO:0000313" key="1">
    <source>
        <dbReference type="EMBL" id="MFC3193539.1"/>
    </source>
</evidence>
<dbReference type="RefSeq" id="WP_157892702.1">
    <property type="nucleotide sequence ID" value="NZ_JBHRTS010000002.1"/>
</dbReference>
<dbReference type="EMBL" id="JBHRTS010000002">
    <property type="protein sequence ID" value="MFC3193539.1"/>
    <property type="molecule type" value="Genomic_DNA"/>
</dbReference>
<dbReference type="Proteomes" id="UP001595533">
    <property type="component" value="Unassembled WGS sequence"/>
</dbReference>
<keyword evidence="2" id="KW-1185">Reference proteome</keyword>
<evidence type="ECO:0000313" key="2">
    <source>
        <dbReference type="Proteomes" id="UP001595533"/>
    </source>
</evidence>
<reference evidence="2" key="1">
    <citation type="journal article" date="2019" name="Int. J. Syst. Evol. Microbiol.">
        <title>The Global Catalogue of Microorganisms (GCM) 10K type strain sequencing project: providing services to taxonomists for standard genome sequencing and annotation.</title>
        <authorList>
            <consortium name="The Broad Institute Genomics Platform"/>
            <consortium name="The Broad Institute Genome Sequencing Center for Infectious Disease"/>
            <person name="Wu L."/>
            <person name="Ma J."/>
        </authorList>
    </citation>
    <scope>NUCLEOTIDE SEQUENCE [LARGE SCALE GENOMIC DNA]</scope>
    <source>
        <strain evidence="2">KCTC 42953</strain>
    </source>
</reference>
<protein>
    <submittedName>
        <fullName evidence="1">Uncharacterized protein</fullName>
    </submittedName>
</protein>
<sequence>MKNPGYDQGLSFVIFEHIIQLPWFDEQSDNHSNDLSHFELMVFFRTCAA</sequence>